<dbReference type="EMBL" id="CM046399">
    <property type="protein sequence ID" value="KAI8527767.1"/>
    <property type="molecule type" value="Genomic_DNA"/>
</dbReference>
<protein>
    <submittedName>
        <fullName evidence="1">Uncharacterized protein</fullName>
    </submittedName>
</protein>
<sequence length="180" mass="20096">MASLANAITLSANSRSIMLGTQIHGRILKLGFSNHIFMLNNLIKMYSRCGVFSDGLNVFDGMPERNLVSWTLIVFGVVKVCTYMRAYMLGLCVHSFSLKVGMEKNSFMGSSILHMYAKFGFIEVAEMVSEGMDSHEVGCWNAMVGEYAQCGLGLSAMSTVYLMHRRGIFMELQQIYLLIT</sequence>
<reference evidence="1" key="1">
    <citation type="submission" date="2022-02" db="EMBL/GenBank/DDBJ databases">
        <title>Plant Genome Project.</title>
        <authorList>
            <person name="Zhang R.-G."/>
        </authorList>
    </citation>
    <scope>NUCLEOTIDE SEQUENCE</scope>
    <source>
        <strain evidence="1">AT1</strain>
    </source>
</reference>
<accession>A0ACC0LGS1</accession>
<proteinExistence type="predicted"/>
<dbReference type="Proteomes" id="UP001062846">
    <property type="component" value="Chromosome 12"/>
</dbReference>
<evidence type="ECO:0000313" key="1">
    <source>
        <dbReference type="EMBL" id="KAI8527767.1"/>
    </source>
</evidence>
<comment type="caution">
    <text evidence="1">The sequence shown here is derived from an EMBL/GenBank/DDBJ whole genome shotgun (WGS) entry which is preliminary data.</text>
</comment>
<organism evidence="1 2">
    <name type="scientific">Rhododendron molle</name>
    <name type="common">Chinese azalea</name>
    <name type="synonym">Azalea mollis</name>
    <dbReference type="NCBI Taxonomy" id="49168"/>
    <lineage>
        <taxon>Eukaryota</taxon>
        <taxon>Viridiplantae</taxon>
        <taxon>Streptophyta</taxon>
        <taxon>Embryophyta</taxon>
        <taxon>Tracheophyta</taxon>
        <taxon>Spermatophyta</taxon>
        <taxon>Magnoliopsida</taxon>
        <taxon>eudicotyledons</taxon>
        <taxon>Gunneridae</taxon>
        <taxon>Pentapetalae</taxon>
        <taxon>asterids</taxon>
        <taxon>Ericales</taxon>
        <taxon>Ericaceae</taxon>
        <taxon>Ericoideae</taxon>
        <taxon>Rhodoreae</taxon>
        <taxon>Rhododendron</taxon>
    </lineage>
</organism>
<evidence type="ECO:0000313" key="2">
    <source>
        <dbReference type="Proteomes" id="UP001062846"/>
    </source>
</evidence>
<gene>
    <name evidence="1" type="ORF">RHMOL_Rhmol12G0100300</name>
</gene>
<name>A0ACC0LGS1_RHOML</name>
<keyword evidence="2" id="KW-1185">Reference proteome</keyword>